<evidence type="ECO:0000256" key="1">
    <source>
        <dbReference type="SAM" id="MobiDB-lite"/>
    </source>
</evidence>
<dbReference type="InterPro" id="IPR037401">
    <property type="entry name" value="SnoaL-like"/>
</dbReference>
<evidence type="ECO:0000259" key="2">
    <source>
        <dbReference type="Pfam" id="PF12680"/>
    </source>
</evidence>
<dbReference type="AlphaFoldDB" id="A0A1I3GYR9"/>
<dbReference type="Proteomes" id="UP000199111">
    <property type="component" value="Unassembled WGS sequence"/>
</dbReference>
<dbReference type="Pfam" id="PF12680">
    <property type="entry name" value="SnoaL_2"/>
    <property type="match status" value="1"/>
</dbReference>
<keyword evidence="4" id="KW-1185">Reference proteome</keyword>
<sequence length="179" mass="19764">MTLETMTTETMTTTDLAGERAGGSRADGRSRDDAWAVMERFYAAEAAYVAAGGFGKAGYDEVAAHLDPEVVLHQAPGLPFTGTGTWRGHEGMERFLAAFSEVWESMEFLEQEHWGDGDTVVVRNRVRFRARATGREVDTLILQLVTVRDGRMLECRPFYWDPAAVADVCAYRPAGHGTV</sequence>
<dbReference type="PANTHER" id="PTHR41252:SF1">
    <property type="entry name" value="BLR2505 PROTEIN"/>
    <property type="match status" value="1"/>
</dbReference>
<name>A0A1I3GYR9_9ACTN</name>
<protein>
    <recommendedName>
        <fullName evidence="2">SnoaL-like domain-containing protein</fullName>
    </recommendedName>
</protein>
<evidence type="ECO:0000313" key="3">
    <source>
        <dbReference type="EMBL" id="SFI28516.1"/>
    </source>
</evidence>
<feature type="region of interest" description="Disordered" evidence="1">
    <location>
        <begin position="1"/>
        <end position="29"/>
    </location>
</feature>
<proteinExistence type="predicted"/>
<feature type="domain" description="SnoaL-like" evidence="2">
    <location>
        <begin position="53"/>
        <end position="153"/>
    </location>
</feature>
<evidence type="ECO:0000313" key="4">
    <source>
        <dbReference type="Proteomes" id="UP000199111"/>
    </source>
</evidence>
<reference evidence="4" key="1">
    <citation type="submission" date="2016-10" db="EMBL/GenBank/DDBJ databases">
        <authorList>
            <person name="Varghese N."/>
            <person name="Submissions S."/>
        </authorList>
    </citation>
    <scope>NUCLEOTIDE SEQUENCE [LARGE SCALE GENOMIC DNA]</scope>
    <source>
        <strain evidence="4">CGMCC 4.2126</strain>
    </source>
</reference>
<accession>A0A1I3GYR9</accession>
<dbReference type="PANTHER" id="PTHR41252">
    <property type="entry name" value="BLR2505 PROTEIN"/>
    <property type="match status" value="1"/>
</dbReference>
<gene>
    <name evidence="3" type="ORF">SAMN05216275_102278</name>
</gene>
<dbReference type="SUPFAM" id="SSF54427">
    <property type="entry name" value="NTF2-like"/>
    <property type="match status" value="1"/>
</dbReference>
<dbReference type="Gene3D" id="3.10.450.50">
    <property type="match status" value="1"/>
</dbReference>
<organism evidence="3 4">
    <name type="scientific">Streptosporangium canum</name>
    <dbReference type="NCBI Taxonomy" id="324952"/>
    <lineage>
        <taxon>Bacteria</taxon>
        <taxon>Bacillati</taxon>
        <taxon>Actinomycetota</taxon>
        <taxon>Actinomycetes</taxon>
        <taxon>Streptosporangiales</taxon>
        <taxon>Streptosporangiaceae</taxon>
        <taxon>Streptosporangium</taxon>
    </lineage>
</organism>
<feature type="compositionally biased region" description="Low complexity" evidence="1">
    <location>
        <begin position="1"/>
        <end position="14"/>
    </location>
</feature>
<dbReference type="EMBL" id="FOQY01000002">
    <property type="protein sequence ID" value="SFI28516.1"/>
    <property type="molecule type" value="Genomic_DNA"/>
</dbReference>
<dbReference type="InterPro" id="IPR032710">
    <property type="entry name" value="NTF2-like_dom_sf"/>
</dbReference>